<evidence type="ECO:0000256" key="10">
    <source>
        <dbReference type="ARBA" id="ARBA00022984"/>
    </source>
</evidence>
<name>A0A2A4IDI8_9SPHN</name>
<dbReference type="InterPro" id="IPR037167">
    <property type="entry name" value="Peptidase_S11_C_sf"/>
</dbReference>
<proteinExistence type="inferred from homology"/>
<dbReference type="Pfam" id="PF00768">
    <property type="entry name" value="Peptidase_S11"/>
    <property type="match status" value="1"/>
</dbReference>
<evidence type="ECO:0000313" key="19">
    <source>
        <dbReference type="Proteomes" id="UP000218323"/>
    </source>
</evidence>
<evidence type="ECO:0000256" key="12">
    <source>
        <dbReference type="ARBA" id="ARBA00034000"/>
    </source>
</evidence>
<reference evidence="18 19" key="1">
    <citation type="submission" date="2017-09" db="EMBL/GenBank/DDBJ databases">
        <title>Sphingomonas adhaesiva DSM 7418, whole genome shotgun sequence.</title>
        <authorList>
            <person name="Feng G."/>
            <person name="Zhu H."/>
        </authorList>
    </citation>
    <scope>NUCLEOTIDE SEQUENCE [LARGE SCALE GENOMIC DNA]</scope>
    <source>
        <strain evidence="18 19">DSM 7418</strain>
    </source>
</reference>
<evidence type="ECO:0000256" key="2">
    <source>
        <dbReference type="ARBA" id="ARBA00004752"/>
    </source>
</evidence>
<keyword evidence="11" id="KW-0961">Cell wall biogenesis/degradation</keyword>
<keyword evidence="6" id="KW-0645">Protease</keyword>
<feature type="domain" description="Peptidase S11 D-Ala-D-Ala carboxypeptidase A C-terminal" evidence="17">
    <location>
        <begin position="285"/>
        <end position="375"/>
    </location>
</feature>
<evidence type="ECO:0000256" key="13">
    <source>
        <dbReference type="PIRSR" id="PIRSR618044-1"/>
    </source>
</evidence>
<comment type="caution">
    <text evidence="18">The sequence shown here is derived from an EMBL/GenBank/DDBJ whole genome shotgun (WGS) entry which is preliminary data.</text>
</comment>
<evidence type="ECO:0000256" key="7">
    <source>
        <dbReference type="ARBA" id="ARBA00022729"/>
    </source>
</evidence>
<dbReference type="GO" id="GO:0009252">
    <property type="term" value="P:peptidoglycan biosynthetic process"/>
    <property type="evidence" value="ECO:0007669"/>
    <property type="project" value="UniProtKB-UniPathway"/>
</dbReference>
<feature type="chain" id="PRO_5013127984" description="serine-type D-Ala-D-Ala carboxypeptidase" evidence="16">
    <location>
        <begin position="24"/>
        <end position="391"/>
    </location>
</feature>
<evidence type="ECO:0000256" key="1">
    <source>
        <dbReference type="ARBA" id="ARBA00003217"/>
    </source>
</evidence>
<keyword evidence="19" id="KW-1185">Reference proteome</keyword>
<dbReference type="GO" id="GO:0071555">
    <property type="term" value="P:cell wall organization"/>
    <property type="evidence" value="ECO:0007669"/>
    <property type="project" value="UniProtKB-KW"/>
</dbReference>
<dbReference type="EMBL" id="NWVC01000001">
    <property type="protein sequence ID" value="PCG15883.1"/>
    <property type="molecule type" value="Genomic_DNA"/>
</dbReference>
<feature type="active site" description="Proton acceptor" evidence="13">
    <location>
        <position position="62"/>
    </location>
</feature>
<evidence type="ECO:0000256" key="6">
    <source>
        <dbReference type="ARBA" id="ARBA00022670"/>
    </source>
</evidence>
<comment type="pathway">
    <text evidence="2">Cell wall biogenesis; peptidoglycan biosynthesis.</text>
</comment>
<dbReference type="GO" id="GO:0009002">
    <property type="term" value="F:serine-type D-Ala-D-Ala carboxypeptidase activity"/>
    <property type="evidence" value="ECO:0007669"/>
    <property type="project" value="UniProtKB-EC"/>
</dbReference>
<feature type="binding site" evidence="14">
    <location>
        <position position="235"/>
    </location>
    <ligand>
        <name>substrate</name>
    </ligand>
</feature>
<evidence type="ECO:0000256" key="14">
    <source>
        <dbReference type="PIRSR" id="PIRSR618044-2"/>
    </source>
</evidence>
<dbReference type="PRINTS" id="PR00725">
    <property type="entry name" value="DADACBPTASE1"/>
</dbReference>
<dbReference type="UniPathway" id="UPA00219"/>
<dbReference type="Gene3D" id="2.60.410.10">
    <property type="entry name" value="D-Ala-D-Ala carboxypeptidase, C-terminal domain"/>
    <property type="match status" value="1"/>
</dbReference>
<keyword evidence="5 18" id="KW-0121">Carboxypeptidase</keyword>
<evidence type="ECO:0000256" key="15">
    <source>
        <dbReference type="RuleBase" id="RU004016"/>
    </source>
</evidence>
<comment type="catalytic activity">
    <reaction evidence="12">
        <text>Preferential cleavage: (Ac)2-L-Lys-D-Ala-|-D-Ala. Also transpeptidation of peptidyl-alanyl moieties that are N-acyl substituents of D-alanine.</text>
        <dbReference type="EC" id="3.4.16.4"/>
    </reaction>
</comment>
<evidence type="ECO:0000256" key="4">
    <source>
        <dbReference type="ARBA" id="ARBA00012448"/>
    </source>
</evidence>
<evidence type="ECO:0000256" key="11">
    <source>
        <dbReference type="ARBA" id="ARBA00023316"/>
    </source>
</evidence>
<comment type="similarity">
    <text evidence="3 15">Belongs to the peptidase S11 family.</text>
</comment>
<dbReference type="PANTHER" id="PTHR21581">
    <property type="entry name" value="D-ALANYL-D-ALANINE CARBOXYPEPTIDASE"/>
    <property type="match status" value="1"/>
</dbReference>
<dbReference type="SUPFAM" id="SSF56601">
    <property type="entry name" value="beta-lactamase/transpeptidase-like"/>
    <property type="match status" value="1"/>
</dbReference>
<evidence type="ECO:0000256" key="8">
    <source>
        <dbReference type="ARBA" id="ARBA00022801"/>
    </source>
</evidence>
<dbReference type="InterPro" id="IPR018044">
    <property type="entry name" value="Peptidase_S11"/>
</dbReference>
<dbReference type="Pfam" id="PF07943">
    <property type="entry name" value="PBP5_C"/>
    <property type="match status" value="1"/>
</dbReference>
<feature type="active site" description="Acyl-ester intermediate" evidence="13">
    <location>
        <position position="59"/>
    </location>
</feature>
<keyword evidence="8" id="KW-0378">Hydrolase</keyword>
<accession>A0A2A4IDI8</accession>
<protein>
    <recommendedName>
        <fullName evidence="4">serine-type D-Ala-D-Ala carboxypeptidase</fullName>
        <ecNumber evidence="4">3.4.16.4</ecNumber>
    </recommendedName>
</protein>
<gene>
    <name evidence="18" type="ORF">COA07_02625</name>
</gene>
<evidence type="ECO:0000313" key="18">
    <source>
        <dbReference type="EMBL" id="PCG15883.1"/>
    </source>
</evidence>
<dbReference type="Gene3D" id="3.40.710.10">
    <property type="entry name" value="DD-peptidase/beta-lactamase superfamily"/>
    <property type="match status" value="1"/>
</dbReference>
<evidence type="ECO:0000256" key="3">
    <source>
        <dbReference type="ARBA" id="ARBA00007164"/>
    </source>
</evidence>
<keyword evidence="9" id="KW-0133">Cell shape</keyword>
<dbReference type="SMART" id="SM00936">
    <property type="entry name" value="PBP5_C"/>
    <property type="match status" value="1"/>
</dbReference>
<keyword evidence="10" id="KW-0573">Peptidoglycan synthesis</keyword>
<dbReference type="AlphaFoldDB" id="A0A2A4IDI8"/>
<dbReference type="InterPro" id="IPR012907">
    <property type="entry name" value="Peptidase_S11_C"/>
</dbReference>
<dbReference type="Proteomes" id="UP000218323">
    <property type="component" value="Unassembled WGS sequence"/>
</dbReference>
<feature type="signal peptide" evidence="16">
    <location>
        <begin position="1"/>
        <end position="23"/>
    </location>
</feature>
<dbReference type="EC" id="3.4.16.4" evidence="4"/>
<dbReference type="PANTHER" id="PTHR21581:SF6">
    <property type="entry name" value="TRAFFICKING PROTEIN PARTICLE COMPLEX SUBUNIT 12"/>
    <property type="match status" value="1"/>
</dbReference>
<dbReference type="SUPFAM" id="SSF69189">
    <property type="entry name" value="Penicillin-binding protein associated domain"/>
    <property type="match status" value="1"/>
</dbReference>
<dbReference type="RefSeq" id="WP_066707489.1">
    <property type="nucleotide sequence ID" value="NZ_JBHIWA010000002.1"/>
</dbReference>
<dbReference type="InterPro" id="IPR015956">
    <property type="entry name" value="Peniciliin-bd_prot_C_sf"/>
</dbReference>
<evidence type="ECO:0000256" key="16">
    <source>
        <dbReference type="SAM" id="SignalP"/>
    </source>
</evidence>
<dbReference type="InterPro" id="IPR012338">
    <property type="entry name" value="Beta-lactam/transpept-like"/>
</dbReference>
<sequence length="391" mass="41426">MTKLLTALALPAAVLAVAYPVAAAAPQFDTPAPVAFMEDLSSGAVLYAKDADRRMPPASMAKMMTVYTAFEMIKAGDLKLDTEFEVRPETWQKWHGPSAGSTMFLSSGERVSVANLLYGIVTLSGNDACVVLAEGISGTEQAFVERMNENAKKLGLTNSHFGTSNGWPDGGVTYVTARDLAKLAAGTIEQHPKLYKQFYSRRDFTWGKTLGGGQAITQANRDPLLGRVAGADGLKTGHTEEAGYGFTGSAEQNGRRLVMVVAGLTSFNQRAAESVRFMEWGFRAWQARPVVKAGRTVGTADVQMGSASEVKLVAPKDLNVTVPSGTRPQLSGKIVYDGPIKAPIKQGAHVADLVVSAPGLPEQKVPLVAGEDVGEAGFFGRAWAGLTGLFG</sequence>
<dbReference type="GO" id="GO:0006508">
    <property type="term" value="P:proteolysis"/>
    <property type="evidence" value="ECO:0007669"/>
    <property type="project" value="UniProtKB-KW"/>
</dbReference>
<evidence type="ECO:0000256" key="9">
    <source>
        <dbReference type="ARBA" id="ARBA00022960"/>
    </source>
</evidence>
<evidence type="ECO:0000259" key="17">
    <source>
        <dbReference type="SMART" id="SM00936"/>
    </source>
</evidence>
<feature type="active site" evidence="13">
    <location>
        <position position="124"/>
    </location>
</feature>
<keyword evidence="7 16" id="KW-0732">Signal</keyword>
<evidence type="ECO:0000256" key="5">
    <source>
        <dbReference type="ARBA" id="ARBA00022645"/>
    </source>
</evidence>
<dbReference type="GO" id="GO:0008360">
    <property type="term" value="P:regulation of cell shape"/>
    <property type="evidence" value="ECO:0007669"/>
    <property type="project" value="UniProtKB-KW"/>
</dbReference>
<organism evidence="18 19">
    <name type="scientific">Sphingomonas adhaesiva</name>
    <dbReference type="NCBI Taxonomy" id="28212"/>
    <lineage>
        <taxon>Bacteria</taxon>
        <taxon>Pseudomonadati</taxon>
        <taxon>Pseudomonadota</taxon>
        <taxon>Alphaproteobacteria</taxon>
        <taxon>Sphingomonadales</taxon>
        <taxon>Sphingomonadaceae</taxon>
        <taxon>Sphingomonas</taxon>
    </lineage>
</organism>
<dbReference type="InterPro" id="IPR001967">
    <property type="entry name" value="Peptidase_S11_N"/>
</dbReference>
<comment type="function">
    <text evidence="1">Removes C-terminal D-alanyl residues from sugar-peptide cell wall precursors.</text>
</comment>